<dbReference type="PANTHER" id="PTHR43000">
    <property type="entry name" value="DTDP-D-GLUCOSE 4,6-DEHYDRATASE-RELATED"/>
    <property type="match status" value="1"/>
</dbReference>
<dbReference type="InterPro" id="IPR016040">
    <property type="entry name" value="NAD(P)-bd_dom"/>
</dbReference>
<evidence type="ECO:0000259" key="1">
    <source>
        <dbReference type="Pfam" id="PF16363"/>
    </source>
</evidence>
<sequence length="330" mass="36447">MIQAVSPLLTLPKKPETTRRVLVTGALGFTGRYMVNELLAHGWEVWAMHPRPLAVSSSTPSNTMLRHVQADLLEATALANTLSHIQPHAVVHLAAVAFVAHGNAEDFYRTNLIGTRHLLAALANLPVPPRHILLASSANVYGITTEGKLNEDTALNPANDYAVSKVAMEMMASLWQHQLPITITRPFNYTGVGQSENFLIPKIIAHFKKRAPVIELGNLDVWRDFSDVRQVTAIYRQLLEADLHAPGATSSLTPHTIFNVGSEQLHSLRDILALAEALTGHQLEVRINPAFVRANEVKTLRADTSRLRSVLGEYRPIELRDTLAWMLQAS</sequence>
<dbReference type="Proteomes" id="UP000184327">
    <property type="component" value="Unassembled WGS sequence"/>
</dbReference>
<gene>
    <name evidence="2" type="ORF">SAMN02745117_00920</name>
</gene>
<proteinExistence type="predicted"/>
<reference evidence="2 3" key="1">
    <citation type="submission" date="2016-11" db="EMBL/GenBank/DDBJ databases">
        <authorList>
            <person name="Jaros S."/>
            <person name="Januszkiewicz K."/>
            <person name="Wedrychowicz H."/>
        </authorList>
    </citation>
    <scope>NUCLEOTIDE SEQUENCE [LARGE SCALE GENOMIC DNA]</scope>
    <source>
        <strain evidence="2 3">DSM 16112</strain>
    </source>
</reference>
<dbReference type="STRING" id="1122156.SAMN02745117_00920"/>
<dbReference type="InterPro" id="IPR036291">
    <property type="entry name" value="NAD(P)-bd_dom_sf"/>
</dbReference>
<accession>A0A1M4WVH4</accession>
<dbReference type="EMBL" id="FQUZ01000008">
    <property type="protein sequence ID" value="SHE85234.1"/>
    <property type="molecule type" value="Genomic_DNA"/>
</dbReference>
<dbReference type="AlphaFoldDB" id="A0A1M4WVH4"/>
<dbReference type="Gene3D" id="3.40.50.720">
    <property type="entry name" value="NAD(P)-binding Rossmann-like Domain"/>
    <property type="match status" value="1"/>
</dbReference>
<feature type="domain" description="NAD(P)-binding" evidence="1">
    <location>
        <begin position="22"/>
        <end position="312"/>
    </location>
</feature>
<dbReference type="SUPFAM" id="SSF51735">
    <property type="entry name" value="NAD(P)-binding Rossmann-fold domains"/>
    <property type="match status" value="1"/>
</dbReference>
<dbReference type="Gene3D" id="3.90.25.10">
    <property type="entry name" value="UDP-galactose 4-epimerase, domain 1"/>
    <property type="match status" value="1"/>
</dbReference>
<protein>
    <submittedName>
        <fullName evidence="2">Nucleoside-diphosphate-sugar epimerase</fullName>
    </submittedName>
</protein>
<dbReference type="Pfam" id="PF16363">
    <property type="entry name" value="GDP_Man_Dehyd"/>
    <property type="match status" value="1"/>
</dbReference>
<evidence type="ECO:0000313" key="3">
    <source>
        <dbReference type="Proteomes" id="UP000184327"/>
    </source>
</evidence>
<keyword evidence="3" id="KW-1185">Reference proteome</keyword>
<name>A0A1M4WVH4_9BURK</name>
<organism evidence="2 3">
    <name type="scientific">Lampropedia hyalina DSM 16112</name>
    <dbReference type="NCBI Taxonomy" id="1122156"/>
    <lineage>
        <taxon>Bacteria</taxon>
        <taxon>Pseudomonadati</taxon>
        <taxon>Pseudomonadota</taxon>
        <taxon>Betaproteobacteria</taxon>
        <taxon>Burkholderiales</taxon>
        <taxon>Comamonadaceae</taxon>
        <taxon>Lampropedia</taxon>
    </lineage>
</organism>
<evidence type="ECO:0000313" key="2">
    <source>
        <dbReference type="EMBL" id="SHE85234.1"/>
    </source>
</evidence>
<dbReference type="RefSeq" id="WP_268767822.1">
    <property type="nucleotide sequence ID" value="NZ_FQUZ01000008.1"/>
</dbReference>